<dbReference type="HOGENOM" id="CLU_2629769_0_0_2"/>
<dbReference type="InterPro" id="IPR001451">
    <property type="entry name" value="Hexapep"/>
</dbReference>
<dbReference type="InterPro" id="IPR011004">
    <property type="entry name" value="Trimer_LpxA-like_sf"/>
</dbReference>
<evidence type="ECO:0000313" key="3">
    <source>
        <dbReference type="Proteomes" id="UP000033048"/>
    </source>
</evidence>
<proteinExistence type="predicted"/>
<reference evidence="2 3" key="1">
    <citation type="submission" date="2014-07" db="EMBL/GenBank/DDBJ databases">
        <title>Methanogenic archaea and the global carbon cycle.</title>
        <authorList>
            <person name="Henriksen J.R."/>
            <person name="Luke J."/>
            <person name="Reinhart S."/>
            <person name="Benedict M.N."/>
            <person name="Youngblut N.D."/>
            <person name="Metcalf M.E."/>
            <person name="Whitaker R.J."/>
            <person name="Metcalf W.W."/>
        </authorList>
    </citation>
    <scope>NUCLEOTIDE SEQUENCE [LARGE SCALE GENOMIC DNA]</scope>
    <source>
        <strain evidence="2 3">MM1</strain>
    </source>
</reference>
<gene>
    <name evidence="2" type="ORF">MCMEM_0244</name>
</gene>
<dbReference type="GO" id="GO:0016740">
    <property type="term" value="F:transferase activity"/>
    <property type="evidence" value="ECO:0007669"/>
    <property type="project" value="UniProtKB-KW"/>
</dbReference>
<evidence type="ECO:0000313" key="2">
    <source>
        <dbReference type="EMBL" id="AKB84297.1"/>
    </source>
</evidence>
<accession>A0A0E3SQK2</accession>
<dbReference type="Gene3D" id="2.160.10.10">
    <property type="entry name" value="Hexapeptide repeat proteins"/>
    <property type="match status" value="1"/>
</dbReference>
<dbReference type="PROSITE" id="PS00101">
    <property type="entry name" value="HEXAPEP_TRANSFERASES"/>
    <property type="match status" value="1"/>
</dbReference>
<sequence>MTSALPIEQRNVVKGSVVIGKDAFIGANSVIHPDVSIGEGAVIGSNSLVLNDVDPWSINVGSPCKKIGVRDKILDSI</sequence>
<evidence type="ECO:0000256" key="1">
    <source>
        <dbReference type="ARBA" id="ARBA00022679"/>
    </source>
</evidence>
<organism evidence="2 3">
    <name type="scientific">Methanococcoides methylutens MM1</name>
    <dbReference type="NCBI Taxonomy" id="1434104"/>
    <lineage>
        <taxon>Archaea</taxon>
        <taxon>Methanobacteriati</taxon>
        <taxon>Methanobacteriota</taxon>
        <taxon>Stenosarchaea group</taxon>
        <taxon>Methanomicrobia</taxon>
        <taxon>Methanosarcinales</taxon>
        <taxon>Methanosarcinaceae</taxon>
        <taxon>Methanococcoides</taxon>
    </lineage>
</organism>
<dbReference type="EMBL" id="CP009518">
    <property type="protein sequence ID" value="AKB84297.1"/>
    <property type="molecule type" value="Genomic_DNA"/>
</dbReference>
<dbReference type="PANTHER" id="PTHR43300:SF11">
    <property type="entry name" value="ACETYLTRANSFERASE RV3034C-RELATED"/>
    <property type="match status" value="1"/>
</dbReference>
<dbReference type="SUPFAM" id="SSF51161">
    <property type="entry name" value="Trimeric LpxA-like enzymes"/>
    <property type="match status" value="1"/>
</dbReference>
<name>A0A0E3SQK2_METMT</name>
<dbReference type="InterPro" id="IPR018357">
    <property type="entry name" value="Hexapep_transf_CS"/>
</dbReference>
<dbReference type="AlphaFoldDB" id="A0A0E3SQK2"/>
<protein>
    <submittedName>
        <fullName evidence="2">Acetyltransferase, isoleucine patch superfamily</fullName>
    </submittedName>
</protein>
<keyword evidence="1 2" id="KW-0808">Transferase</keyword>
<dbReference type="Proteomes" id="UP000033048">
    <property type="component" value="Chromosome"/>
</dbReference>
<dbReference type="PANTHER" id="PTHR43300">
    <property type="entry name" value="ACETYLTRANSFERASE"/>
    <property type="match status" value="1"/>
</dbReference>
<dbReference type="STRING" id="1434104.MCMEM_0244"/>
<dbReference type="KEGG" id="mmet:MCMEM_0244"/>
<keyword evidence="3" id="KW-1185">Reference proteome</keyword>
<dbReference type="InterPro" id="IPR050179">
    <property type="entry name" value="Trans_hexapeptide_repeat"/>
</dbReference>
<dbReference type="Pfam" id="PF00132">
    <property type="entry name" value="Hexapep"/>
    <property type="match status" value="1"/>
</dbReference>